<dbReference type="RefSeq" id="WP_380717105.1">
    <property type="nucleotide sequence ID" value="NZ_JBHSGI010000005.1"/>
</dbReference>
<evidence type="ECO:0000256" key="1">
    <source>
        <dbReference type="SAM" id="SignalP"/>
    </source>
</evidence>
<keyword evidence="1" id="KW-0732">Signal</keyword>
<name>A0ABV9KF28_9RHOB</name>
<keyword evidence="4" id="KW-1185">Reference proteome</keyword>
<keyword evidence="3" id="KW-0378">Hydrolase</keyword>
<dbReference type="GO" id="GO:0016787">
    <property type="term" value="F:hydrolase activity"/>
    <property type="evidence" value="ECO:0007669"/>
    <property type="project" value="UniProtKB-KW"/>
</dbReference>
<sequence>MKKTIFALLGACLAVLAGCGEPTTNAGKSAHILAMGDSMLAWNRADDMAIADQVEKILGQPVIDRSVVGAHVIYQLPVSGKMGMKIVNQYRPGDWDWVILNGGGNDLWLGCGCARCEHRMDKLVARDGRSGDIVNMVSMIRATGARVVYLGYLRSPGFGSPIEHCHDEGDELDRRLQKMAAADPGVFFVPLSDLVPSGNKSFHDFDHIHPSVKGSTAIGARVAAVIEAAGPARGAN</sequence>
<feature type="chain" id="PRO_5045534935" evidence="1">
    <location>
        <begin position="18"/>
        <end position="236"/>
    </location>
</feature>
<evidence type="ECO:0000313" key="3">
    <source>
        <dbReference type="EMBL" id="MFC4668760.1"/>
    </source>
</evidence>
<reference evidence="4" key="1">
    <citation type="journal article" date="2019" name="Int. J. Syst. Evol. Microbiol.">
        <title>The Global Catalogue of Microorganisms (GCM) 10K type strain sequencing project: providing services to taxonomists for standard genome sequencing and annotation.</title>
        <authorList>
            <consortium name="The Broad Institute Genomics Platform"/>
            <consortium name="The Broad Institute Genome Sequencing Center for Infectious Disease"/>
            <person name="Wu L."/>
            <person name="Ma J."/>
        </authorList>
    </citation>
    <scope>NUCLEOTIDE SEQUENCE [LARGE SCALE GENOMIC DNA]</scope>
    <source>
        <strain evidence="4">CGMCC 4.7283</strain>
    </source>
</reference>
<protein>
    <submittedName>
        <fullName evidence="3">SGNH/GDSL hydrolase family protein</fullName>
    </submittedName>
</protein>
<comment type="caution">
    <text evidence="3">The sequence shown here is derived from an EMBL/GenBank/DDBJ whole genome shotgun (WGS) entry which is preliminary data.</text>
</comment>
<dbReference type="Gene3D" id="3.40.50.1110">
    <property type="entry name" value="SGNH hydrolase"/>
    <property type="match status" value="1"/>
</dbReference>
<dbReference type="PROSITE" id="PS51257">
    <property type="entry name" value="PROKAR_LIPOPROTEIN"/>
    <property type="match status" value="1"/>
</dbReference>
<proteinExistence type="predicted"/>
<feature type="domain" description="SGNH hydrolase-type esterase" evidence="2">
    <location>
        <begin position="34"/>
        <end position="215"/>
    </location>
</feature>
<evidence type="ECO:0000259" key="2">
    <source>
        <dbReference type="Pfam" id="PF13472"/>
    </source>
</evidence>
<dbReference type="Proteomes" id="UP001595973">
    <property type="component" value="Unassembled WGS sequence"/>
</dbReference>
<accession>A0ABV9KF28</accession>
<dbReference type="CDD" id="cd00229">
    <property type="entry name" value="SGNH_hydrolase"/>
    <property type="match status" value="1"/>
</dbReference>
<organism evidence="3 4">
    <name type="scientific">Seohaeicola nanhaiensis</name>
    <dbReference type="NCBI Taxonomy" id="1387282"/>
    <lineage>
        <taxon>Bacteria</taxon>
        <taxon>Pseudomonadati</taxon>
        <taxon>Pseudomonadota</taxon>
        <taxon>Alphaproteobacteria</taxon>
        <taxon>Rhodobacterales</taxon>
        <taxon>Roseobacteraceae</taxon>
        <taxon>Seohaeicola</taxon>
    </lineage>
</organism>
<evidence type="ECO:0000313" key="4">
    <source>
        <dbReference type="Proteomes" id="UP001595973"/>
    </source>
</evidence>
<dbReference type="InterPro" id="IPR013830">
    <property type="entry name" value="SGNH_hydro"/>
</dbReference>
<dbReference type="SUPFAM" id="SSF52266">
    <property type="entry name" value="SGNH hydrolase"/>
    <property type="match status" value="1"/>
</dbReference>
<dbReference type="EMBL" id="JBHSGI010000005">
    <property type="protein sequence ID" value="MFC4668760.1"/>
    <property type="molecule type" value="Genomic_DNA"/>
</dbReference>
<feature type="signal peptide" evidence="1">
    <location>
        <begin position="1"/>
        <end position="17"/>
    </location>
</feature>
<gene>
    <name evidence="3" type="ORF">ACFO5X_09355</name>
</gene>
<dbReference type="InterPro" id="IPR036514">
    <property type="entry name" value="SGNH_hydro_sf"/>
</dbReference>
<dbReference type="Pfam" id="PF13472">
    <property type="entry name" value="Lipase_GDSL_2"/>
    <property type="match status" value="1"/>
</dbReference>